<feature type="transmembrane region" description="Helical" evidence="6">
    <location>
        <begin position="7"/>
        <end position="30"/>
    </location>
</feature>
<evidence type="ECO:0000256" key="2">
    <source>
        <dbReference type="ARBA" id="ARBA00022475"/>
    </source>
</evidence>
<reference evidence="9" key="1">
    <citation type="submission" date="2018-12" db="EMBL/GenBank/DDBJ databases">
        <title>Tengunoibacter tsumagoiensis gen. nov., sp. nov., Dictyobacter kobayashii sp. nov., D. alpinus sp. nov., and D. joshuensis sp. nov. and description of Dictyobacteraceae fam. nov. within the order Ktedonobacterales isolated from Tengu-no-mugimeshi.</title>
        <authorList>
            <person name="Wang C.M."/>
            <person name="Zheng Y."/>
            <person name="Sakai Y."/>
            <person name="Toyoda A."/>
            <person name="Minakuchi Y."/>
            <person name="Abe K."/>
            <person name="Yokota A."/>
            <person name="Yabe S."/>
        </authorList>
    </citation>
    <scope>NUCLEOTIDE SEQUENCE [LARGE SCALE GENOMIC DNA]</scope>
    <source>
        <strain evidence="9">Uno3</strain>
    </source>
</reference>
<dbReference type="PROSITE" id="PS50850">
    <property type="entry name" value="MFS"/>
    <property type="match status" value="1"/>
</dbReference>
<sequence length="388" mass="40587">MNPRIYLLALGTFALGTDLFVIAGVLPAIAHQYAVSIDSTGLLITVFSLMYGFCAPVLAAFTNRVPRQTLLMVVLAGFGLANVLSALAPTFPILLLTRIIAAGFAALYTPTAAVVAASLAAPERRGQALAIVLGGLTTATILGVPLGSWLGQHFGWQATFLLVAALGCLAFLALLAFRLPHIANPPAVSLKARLAPLLKPELLLALIPIAFWSFGGFTTYTYIAPFLSSYTHITDPSLMLLIYGAGGVLGSWLGGYLVDRFGAARPIIIGLFILIIVYATLPFTATTLIGAMLALAIWGTCGNLLFAPQQHRLLSLSPTLPTIMLALNSSALYLGIASGSALGSIILMHSSIGTLAPASAFLTIVALILFASSLWFSGHRAAQASLII</sequence>
<dbReference type="InterPro" id="IPR050189">
    <property type="entry name" value="MFS_Efflux_Transporters"/>
</dbReference>
<keyword evidence="9" id="KW-1185">Reference proteome</keyword>
<accession>A0A402A6C8</accession>
<dbReference type="InterPro" id="IPR020846">
    <property type="entry name" value="MFS_dom"/>
</dbReference>
<feature type="domain" description="Major facilitator superfamily (MFS) profile" evidence="7">
    <location>
        <begin position="4"/>
        <end position="383"/>
    </location>
</feature>
<keyword evidence="2" id="KW-1003">Cell membrane</keyword>
<evidence type="ECO:0000313" key="9">
    <source>
        <dbReference type="Proteomes" id="UP000287352"/>
    </source>
</evidence>
<dbReference type="InterPro" id="IPR001958">
    <property type="entry name" value="Tet-R_TetA/multi-R_MdtG-like"/>
</dbReference>
<dbReference type="InterPro" id="IPR036259">
    <property type="entry name" value="MFS_trans_sf"/>
</dbReference>
<feature type="transmembrane region" description="Helical" evidence="6">
    <location>
        <begin position="128"/>
        <end position="150"/>
    </location>
</feature>
<dbReference type="PRINTS" id="PR01035">
    <property type="entry name" value="TCRTETA"/>
</dbReference>
<dbReference type="RefSeq" id="WP_161975669.1">
    <property type="nucleotide sequence ID" value="NZ_BIFR01000002.1"/>
</dbReference>
<dbReference type="EMBL" id="BIFR01000002">
    <property type="protein sequence ID" value="GCE14586.1"/>
    <property type="molecule type" value="Genomic_DNA"/>
</dbReference>
<feature type="transmembrane region" description="Helical" evidence="6">
    <location>
        <begin position="287"/>
        <end position="306"/>
    </location>
</feature>
<dbReference type="PANTHER" id="PTHR43124">
    <property type="entry name" value="PURINE EFFLUX PUMP PBUE"/>
    <property type="match status" value="1"/>
</dbReference>
<evidence type="ECO:0000256" key="1">
    <source>
        <dbReference type="ARBA" id="ARBA00004651"/>
    </source>
</evidence>
<dbReference type="AlphaFoldDB" id="A0A402A6C8"/>
<feature type="transmembrane region" description="Helical" evidence="6">
    <location>
        <begin position="202"/>
        <end position="223"/>
    </location>
</feature>
<dbReference type="GO" id="GO:0005886">
    <property type="term" value="C:plasma membrane"/>
    <property type="evidence" value="ECO:0007669"/>
    <property type="project" value="UniProtKB-SubCell"/>
</dbReference>
<keyword evidence="5 6" id="KW-0472">Membrane</keyword>
<evidence type="ECO:0000313" key="8">
    <source>
        <dbReference type="EMBL" id="GCE14586.1"/>
    </source>
</evidence>
<dbReference type="SUPFAM" id="SSF103473">
    <property type="entry name" value="MFS general substrate transporter"/>
    <property type="match status" value="1"/>
</dbReference>
<proteinExistence type="predicted"/>
<dbReference type="Proteomes" id="UP000287352">
    <property type="component" value="Unassembled WGS sequence"/>
</dbReference>
<keyword evidence="3 6" id="KW-0812">Transmembrane</keyword>
<feature type="transmembrane region" description="Helical" evidence="6">
    <location>
        <begin position="263"/>
        <end position="281"/>
    </location>
</feature>
<evidence type="ECO:0000256" key="6">
    <source>
        <dbReference type="SAM" id="Phobius"/>
    </source>
</evidence>
<organism evidence="8 9">
    <name type="scientific">Tengunoibacter tsumagoiensis</name>
    <dbReference type="NCBI Taxonomy" id="2014871"/>
    <lineage>
        <taxon>Bacteria</taxon>
        <taxon>Bacillati</taxon>
        <taxon>Chloroflexota</taxon>
        <taxon>Ktedonobacteria</taxon>
        <taxon>Ktedonobacterales</taxon>
        <taxon>Dictyobacteraceae</taxon>
        <taxon>Tengunoibacter</taxon>
    </lineage>
</organism>
<evidence type="ECO:0000259" key="7">
    <source>
        <dbReference type="PROSITE" id="PS50850"/>
    </source>
</evidence>
<feature type="transmembrane region" description="Helical" evidence="6">
    <location>
        <begin position="99"/>
        <end position="121"/>
    </location>
</feature>
<feature type="transmembrane region" description="Helical" evidence="6">
    <location>
        <begin position="238"/>
        <end position="258"/>
    </location>
</feature>
<evidence type="ECO:0000256" key="3">
    <source>
        <dbReference type="ARBA" id="ARBA00022692"/>
    </source>
</evidence>
<dbReference type="CDD" id="cd17324">
    <property type="entry name" value="MFS_NepI_like"/>
    <property type="match status" value="1"/>
</dbReference>
<comment type="caution">
    <text evidence="8">The sequence shown here is derived from an EMBL/GenBank/DDBJ whole genome shotgun (WGS) entry which is preliminary data.</text>
</comment>
<gene>
    <name evidence="8" type="primary">araJ</name>
    <name evidence="8" type="ORF">KTT_44450</name>
</gene>
<dbReference type="GO" id="GO:0022857">
    <property type="term" value="F:transmembrane transporter activity"/>
    <property type="evidence" value="ECO:0007669"/>
    <property type="project" value="InterPro"/>
</dbReference>
<name>A0A402A6C8_9CHLR</name>
<feature type="transmembrane region" description="Helical" evidence="6">
    <location>
        <begin position="42"/>
        <end position="62"/>
    </location>
</feature>
<evidence type="ECO:0000256" key="4">
    <source>
        <dbReference type="ARBA" id="ARBA00022989"/>
    </source>
</evidence>
<feature type="transmembrane region" description="Helical" evidence="6">
    <location>
        <begin position="355"/>
        <end position="376"/>
    </location>
</feature>
<protein>
    <submittedName>
        <fullName evidence="8">MFS transporter</fullName>
    </submittedName>
</protein>
<dbReference type="InterPro" id="IPR011701">
    <property type="entry name" value="MFS"/>
</dbReference>
<keyword evidence="4 6" id="KW-1133">Transmembrane helix</keyword>
<dbReference type="Pfam" id="PF07690">
    <property type="entry name" value="MFS_1"/>
    <property type="match status" value="1"/>
</dbReference>
<dbReference type="PANTHER" id="PTHR43124:SF10">
    <property type="entry name" value="PURINE EFFLUX PUMP PBUE"/>
    <property type="match status" value="1"/>
</dbReference>
<dbReference type="Gene3D" id="1.20.1250.20">
    <property type="entry name" value="MFS general substrate transporter like domains"/>
    <property type="match status" value="1"/>
</dbReference>
<feature type="transmembrane region" description="Helical" evidence="6">
    <location>
        <begin position="69"/>
        <end position="87"/>
    </location>
</feature>
<feature type="transmembrane region" description="Helical" evidence="6">
    <location>
        <begin position="156"/>
        <end position="181"/>
    </location>
</feature>
<comment type="subcellular location">
    <subcellularLocation>
        <location evidence="1">Cell membrane</location>
        <topology evidence="1">Multi-pass membrane protein</topology>
    </subcellularLocation>
</comment>
<evidence type="ECO:0000256" key="5">
    <source>
        <dbReference type="ARBA" id="ARBA00023136"/>
    </source>
</evidence>